<keyword evidence="3" id="KW-1185">Reference proteome</keyword>
<evidence type="ECO:0000313" key="2">
    <source>
        <dbReference type="EMBL" id="AKU90175.1"/>
    </source>
</evidence>
<accession>A0A0K1P9H6</accession>
<dbReference type="KEGG" id="vin:AKJ08_0562"/>
<dbReference type="OrthoDB" id="121633at2"/>
<dbReference type="STRING" id="1391653.AKJ08_0562"/>
<reference evidence="2 3" key="1">
    <citation type="submission" date="2015-08" db="EMBL/GenBank/DDBJ databases">
        <authorList>
            <person name="Babu N.S."/>
            <person name="Beckwith C.J."/>
            <person name="Beseler K.G."/>
            <person name="Brison A."/>
            <person name="Carone J.V."/>
            <person name="Caskin T.P."/>
            <person name="Diamond M."/>
            <person name="Durham M.E."/>
            <person name="Foxe J.M."/>
            <person name="Go M."/>
            <person name="Henderson B.A."/>
            <person name="Jones I.B."/>
            <person name="McGettigan J.A."/>
            <person name="Micheletti S.J."/>
            <person name="Nasrallah M.E."/>
            <person name="Ortiz D."/>
            <person name="Piller C.R."/>
            <person name="Privatt S.R."/>
            <person name="Schneider S.L."/>
            <person name="Sharp S."/>
            <person name="Smith T.C."/>
            <person name="Stanton J.D."/>
            <person name="Ullery H.E."/>
            <person name="Wilson R.J."/>
            <person name="Serrano M.G."/>
            <person name="Buck G."/>
            <person name="Lee V."/>
            <person name="Wang Y."/>
            <person name="Carvalho R."/>
            <person name="Voegtly L."/>
            <person name="Shi R."/>
            <person name="Duckworth R."/>
            <person name="Johnson A."/>
            <person name="Loviza R."/>
            <person name="Walstead R."/>
            <person name="Shah Z."/>
            <person name="Kiflezghi M."/>
            <person name="Wade K."/>
            <person name="Ball S.L."/>
            <person name="Bradley K.W."/>
            <person name="Asai D.J."/>
            <person name="Bowman C.A."/>
            <person name="Russell D.A."/>
            <person name="Pope W.H."/>
            <person name="Jacobs-Sera D."/>
            <person name="Hendrix R.W."/>
            <person name="Hatfull G.F."/>
        </authorList>
    </citation>
    <scope>NUCLEOTIDE SEQUENCE [LARGE SCALE GENOMIC DNA]</scope>
    <source>
        <strain evidence="2 3">DSM 27710</strain>
    </source>
</reference>
<proteinExistence type="predicted"/>
<evidence type="ECO:0000256" key="1">
    <source>
        <dbReference type="SAM" id="MobiDB-lite"/>
    </source>
</evidence>
<sequence length="154" mass="17737">MDVEVTALGGLEFTDNLAEFCRYKIVEPLRRLYDRQGPILEIELADLYGNKGGIDKRCRITFTMPHIRTITVIEEADDIYKAVDGAATRFRRQVKRNKSWKLMRSRYPKKYFAAEQEHQMQPGVPSTPADITQEEDSLAAAEERERRESAGLPM</sequence>
<evidence type="ECO:0000313" key="3">
    <source>
        <dbReference type="Proteomes" id="UP000055590"/>
    </source>
</evidence>
<dbReference type="Gene3D" id="3.30.160.100">
    <property type="entry name" value="Ribosome hibernation promotion factor-like"/>
    <property type="match status" value="1"/>
</dbReference>
<feature type="compositionally biased region" description="Basic and acidic residues" evidence="1">
    <location>
        <begin position="141"/>
        <end position="154"/>
    </location>
</feature>
<feature type="region of interest" description="Disordered" evidence="1">
    <location>
        <begin position="114"/>
        <end position="154"/>
    </location>
</feature>
<dbReference type="InterPro" id="IPR036567">
    <property type="entry name" value="RHF-like"/>
</dbReference>
<dbReference type="InterPro" id="IPR003489">
    <property type="entry name" value="RHF/RaiA"/>
</dbReference>
<name>A0A0K1P9H6_9BACT</name>
<protein>
    <recommendedName>
        <fullName evidence="4">Ribosomal subunit interface protein</fullName>
    </recommendedName>
</protein>
<gene>
    <name evidence="2" type="ORF">AKJ08_0562</name>
</gene>
<dbReference type="EMBL" id="CP012332">
    <property type="protein sequence ID" value="AKU90175.1"/>
    <property type="molecule type" value="Genomic_DNA"/>
</dbReference>
<dbReference type="Proteomes" id="UP000055590">
    <property type="component" value="Chromosome"/>
</dbReference>
<dbReference type="Pfam" id="PF02482">
    <property type="entry name" value="Ribosomal_S30AE"/>
    <property type="match status" value="1"/>
</dbReference>
<dbReference type="RefSeq" id="WP_050724661.1">
    <property type="nucleotide sequence ID" value="NZ_CP012332.1"/>
</dbReference>
<dbReference type="SUPFAM" id="SSF69754">
    <property type="entry name" value="Ribosome binding protein Y (YfiA homologue)"/>
    <property type="match status" value="1"/>
</dbReference>
<evidence type="ECO:0008006" key="4">
    <source>
        <dbReference type="Google" id="ProtNLM"/>
    </source>
</evidence>
<dbReference type="AlphaFoldDB" id="A0A0K1P9H6"/>
<organism evidence="2 3">
    <name type="scientific">Vulgatibacter incomptus</name>
    <dbReference type="NCBI Taxonomy" id="1391653"/>
    <lineage>
        <taxon>Bacteria</taxon>
        <taxon>Pseudomonadati</taxon>
        <taxon>Myxococcota</taxon>
        <taxon>Myxococcia</taxon>
        <taxon>Myxococcales</taxon>
        <taxon>Cystobacterineae</taxon>
        <taxon>Vulgatibacteraceae</taxon>
        <taxon>Vulgatibacter</taxon>
    </lineage>
</organism>